<feature type="transmembrane region" description="Helical" evidence="2">
    <location>
        <begin position="375"/>
        <end position="397"/>
    </location>
</feature>
<dbReference type="Pfam" id="PF07907">
    <property type="entry name" value="YibE_F"/>
    <property type="match status" value="1"/>
</dbReference>
<dbReference type="eggNOG" id="COG5438">
    <property type="taxonomic scope" value="Bacteria"/>
</dbReference>
<feature type="transmembrane region" description="Helical" evidence="2">
    <location>
        <begin position="153"/>
        <end position="171"/>
    </location>
</feature>
<sequence length="449" mass="45776">MGGTHAHGGSHDRLDLPASQARRARIVLGAITGLLLVATLVGLVALWPSSADRPERTSLLAPGVELISATVTSVPSGAAPTEAVEISAEVTSGDDAGLTIPVEVPPEVAGSGLEPGDRLRVMSVVPVDEDGEVIEDESLGGGVSYYYFDHDRSLPLLLLFLVYLVVVALVARGRGLRAVVGLSAGVAVVVWFMLPALLTGTEPMLVAIVGSAAMMFPAVYFAHGVSIRTTTALLGTFGGLALTVLLAMAGADPAGMTGAEGDSAAMLYGADPGLSLSGVFIAGVVVSALGALNDVTITQASSVWELRAAMPGASRRRLFTAAMRIGRDHIASTVYTLAYAYIGAALPLLLIASTIDRSLLATLVSGEISAEVFRTLVASIGLVLTIPLTTGIAAMLAGSADGADAGAAGTPTPEGAARITGRRHSSRTRPVAERPAGDDGAERSQTPER</sequence>
<feature type="transmembrane region" description="Helical" evidence="2">
    <location>
        <begin position="204"/>
        <end position="222"/>
    </location>
</feature>
<dbReference type="HOGENOM" id="CLU_028166_3_1_11"/>
<gene>
    <name evidence="3" type="ORF">BF93_15775</name>
</gene>
<name>Z9JTD5_9MICO</name>
<reference evidence="3 4" key="1">
    <citation type="submission" date="2014-02" db="EMBL/GenBank/DDBJ databases">
        <title>Genome sequence of Brachybacterium phenoliresistens strain W13A50.</title>
        <authorList>
            <person name="Wang X."/>
        </authorList>
    </citation>
    <scope>NUCLEOTIDE SEQUENCE [LARGE SCALE GENOMIC DNA]</scope>
    <source>
        <strain evidence="3 4">W13A50</strain>
    </source>
</reference>
<dbReference type="PANTHER" id="PTHR41771:SF1">
    <property type="entry name" value="MEMBRANE PROTEIN"/>
    <property type="match status" value="1"/>
</dbReference>
<dbReference type="PANTHER" id="PTHR41771">
    <property type="entry name" value="MEMBRANE PROTEIN-RELATED"/>
    <property type="match status" value="1"/>
</dbReference>
<feature type="transmembrane region" description="Helical" evidence="2">
    <location>
        <begin position="333"/>
        <end position="355"/>
    </location>
</feature>
<dbReference type="EMBL" id="JDYK01000006">
    <property type="protein sequence ID" value="EWS81630.1"/>
    <property type="molecule type" value="Genomic_DNA"/>
</dbReference>
<keyword evidence="4" id="KW-1185">Reference proteome</keyword>
<feature type="compositionally biased region" description="Low complexity" evidence="1">
    <location>
        <begin position="403"/>
        <end position="417"/>
    </location>
</feature>
<keyword evidence="2" id="KW-0812">Transmembrane</keyword>
<dbReference type="Proteomes" id="UP000023067">
    <property type="component" value="Unassembled WGS sequence"/>
</dbReference>
<evidence type="ECO:0000256" key="1">
    <source>
        <dbReference type="SAM" id="MobiDB-lite"/>
    </source>
</evidence>
<evidence type="ECO:0000256" key="2">
    <source>
        <dbReference type="SAM" id="Phobius"/>
    </source>
</evidence>
<dbReference type="AlphaFoldDB" id="Z9JTD5"/>
<dbReference type="RefSeq" id="WP_084148358.1">
    <property type="nucleotide sequence ID" value="NZ_KK069991.1"/>
</dbReference>
<dbReference type="InterPro" id="IPR012507">
    <property type="entry name" value="YibE_F"/>
</dbReference>
<keyword evidence="2" id="KW-1133">Transmembrane helix</keyword>
<accession>Z9JTD5</accession>
<evidence type="ECO:0008006" key="5">
    <source>
        <dbReference type="Google" id="ProtNLM"/>
    </source>
</evidence>
<feature type="region of interest" description="Disordered" evidence="1">
    <location>
        <begin position="403"/>
        <end position="449"/>
    </location>
</feature>
<proteinExistence type="predicted"/>
<comment type="caution">
    <text evidence="3">The sequence shown here is derived from an EMBL/GenBank/DDBJ whole genome shotgun (WGS) entry which is preliminary data.</text>
</comment>
<organism evidence="3 4">
    <name type="scientific">Brachybacterium phenoliresistens</name>
    <dbReference type="NCBI Taxonomy" id="396014"/>
    <lineage>
        <taxon>Bacteria</taxon>
        <taxon>Bacillati</taxon>
        <taxon>Actinomycetota</taxon>
        <taxon>Actinomycetes</taxon>
        <taxon>Micrococcales</taxon>
        <taxon>Dermabacteraceae</taxon>
        <taxon>Brachybacterium</taxon>
    </lineage>
</organism>
<keyword evidence="2" id="KW-0472">Membrane</keyword>
<protein>
    <recommendedName>
        <fullName evidence="5">YibE/F family protein</fullName>
    </recommendedName>
</protein>
<feature type="transmembrane region" description="Helical" evidence="2">
    <location>
        <begin position="234"/>
        <end position="254"/>
    </location>
</feature>
<feature type="transmembrane region" description="Helical" evidence="2">
    <location>
        <begin position="274"/>
        <end position="292"/>
    </location>
</feature>
<feature type="transmembrane region" description="Helical" evidence="2">
    <location>
        <begin position="26"/>
        <end position="47"/>
    </location>
</feature>
<feature type="transmembrane region" description="Helical" evidence="2">
    <location>
        <begin position="178"/>
        <end position="198"/>
    </location>
</feature>
<dbReference type="PATRIC" id="fig|396014.3.peg.1501"/>
<dbReference type="OrthoDB" id="5846312at2"/>
<evidence type="ECO:0000313" key="3">
    <source>
        <dbReference type="EMBL" id="EWS81630.1"/>
    </source>
</evidence>
<evidence type="ECO:0000313" key="4">
    <source>
        <dbReference type="Proteomes" id="UP000023067"/>
    </source>
</evidence>
<feature type="compositionally biased region" description="Basic and acidic residues" evidence="1">
    <location>
        <begin position="430"/>
        <end position="449"/>
    </location>
</feature>